<proteinExistence type="predicted"/>
<dbReference type="EMBL" id="CDNC01000011">
    <property type="protein sequence ID" value="CEM61462.1"/>
    <property type="molecule type" value="Genomic_DNA"/>
</dbReference>
<dbReference type="EMBL" id="CP042817">
    <property type="protein sequence ID" value="QEJ97244.1"/>
    <property type="molecule type" value="Genomic_DNA"/>
</dbReference>
<accession>A0A0B7GV68</accession>
<dbReference type="Proteomes" id="UP000042527">
    <property type="component" value="Unassembled WGS sequence"/>
</dbReference>
<protein>
    <submittedName>
        <fullName evidence="2">Integrase</fullName>
    </submittedName>
</protein>
<evidence type="ECO:0000313" key="1">
    <source>
        <dbReference type="EMBL" id="CEM61462.1"/>
    </source>
</evidence>
<dbReference type="OrthoDB" id="2370461at2"/>
<keyword evidence="3" id="KW-1185">Reference proteome</keyword>
<evidence type="ECO:0000313" key="3">
    <source>
        <dbReference type="Proteomes" id="UP000042527"/>
    </source>
</evidence>
<evidence type="ECO:0000313" key="2">
    <source>
        <dbReference type="EMBL" id="QEJ97244.1"/>
    </source>
</evidence>
<dbReference type="AlphaFoldDB" id="A0A0B7GV68"/>
<sequence>MVYEPAILQAKLTVAYFAEQFSYSDELKMKLGKISSATIGRFLKPEIAKCSVKGISTTRPAKNLNQLIPIRTFFDWDERKPGFLEQKPERPKT</sequence>
<name>A0A0B7GV68_TREPH</name>
<gene>
    <name evidence="2" type="ORF">FUT82_04085</name>
    <name evidence="1" type="ORF">TPHV1_190069</name>
</gene>
<reference evidence="1" key="2">
    <citation type="submission" date="2015-01" db="EMBL/GenBank/DDBJ databases">
        <authorList>
            <person name="Xiang T."/>
            <person name="Song Y."/>
            <person name="Huang L."/>
            <person name="Wang B."/>
            <person name="Wu P."/>
        </authorList>
    </citation>
    <scope>NUCLEOTIDE SEQUENCE [LARGE SCALE GENOMIC DNA]</scope>
    <source>
        <strain evidence="1">V1</strain>
    </source>
</reference>
<organism evidence="1 3">
    <name type="scientific">Treponema phagedenis</name>
    <dbReference type="NCBI Taxonomy" id="162"/>
    <lineage>
        <taxon>Bacteria</taxon>
        <taxon>Pseudomonadati</taxon>
        <taxon>Spirochaetota</taxon>
        <taxon>Spirochaetia</taxon>
        <taxon>Spirochaetales</taxon>
        <taxon>Treponemataceae</taxon>
        <taxon>Treponema</taxon>
    </lineage>
</organism>
<reference evidence="3" key="1">
    <citation type="submission" date="2015-01" db="EMBL/GenBank/DDBJ databases">
        <authorList>
            <person name="Manzoor Shahid"/>
            <person name="Zubair Saima"/>
        </authorList>
    </citation>
    <scope>NUCLEOTIDE SEQUENCE [LARGE SCALE GENOMIC DNA]</scope>
    <source>
        <strain evidence="3">V1</strain>
    </source>
</reference>
<reference evidence="2 4" key="3">
    <citation type="submission" date="2019-08" db="EMBL/GenBank/DDBJ databases">
        <authorList>
            <person name="Kuhnert P."/>
        </authorList>
    </citation>
    <scope>NUCLEOTIDE SEQUENCE [LARGE SCALE GENOMIC DNA]</scope>
    <source>
        <strain evidence="2 4">B36.5</strain>
    </source>
</reference>
<evidence type="ECO:0000313" key="4">
    <source>
        <dbReference type="Proteomes" id="UP000323594"/>
    </source>
</evidence>
<dbReference type="Proteomes" id="UP000323594">
    <property type="component" value="Chromosome"/>
</dbReference>